<protein>
    <recommendedName>
        <fullName evidence="6">Ankyrin repeat-containing domain</fullName>
    </recommendedName>
</protein>
<dbReference type="InterPro" id="IPR036770">
    <property type="entry name" value="Ankyrin_rpt-contain_sf"/>
</dbReference>
<keyword evidence="1" id="KW-0677">Repeat</keyword>
<evidence type="ECO:0000256" key="2">
    <source>
        <dbReference type="ARBA" id="ARBA00023043"/>
    </source>
</evidence>
<dbReference type="InterPro" id="IPR002110">
    <property type="entry name" value="Ankyrin_rpt"/>
</dbReference>
<dbReference type="PROSITE" id="PS50088">
    <property type="entry name" value="ANK_REPEAT"/>
    <property type="match status" value="4"/>
</dbReference>
<dbReference type="PROSITE" id="PS50297">
    <property type="entry name" value="ANK_REP_REGION"/>
    <property type="match status" value="4"/>
</dbReference>
<dbReference type="PANTHER" id="PTHR24193:SF121">
    <property type="entry name" value="ADA2A-CONTAINING COMPLEX COMPONENT 3, ISOFORM D"/>
    <property type="match status" value="1"/>
</dbReference>
<evidence type="ECO:0000313" key="5">
    <source>
        <dbReference type="Proteomes" id="UP000735874"/>
    </source>
</evidence>
<dbReference type="InterPro" id="IPR050663">
    <property type="entry name" value="Ankyrin-SOCS_Box"/>
</dbReference>
<evidence type="ECO:0000313" key="4">
    <source>
        <dbReference type="EMBL" id="KAG2836521.1"/>
    </source>
</evidence>
<evidence type="ECO:0000256" key="1">
    <source>
        <dbReference type="ARBA" id="ARBA00022737"/>
    </source>
</evidence>
<dbReference type="PANTHER" id="PTHR24193">
    <property type="entry name" value="ANKYRIN REPEAT PROTEIN"/>
    <property type="match status" value="1"/>
</dbReference>
<dbReference type="Gene3D" id="1.25.40.20">
    <property type="entry name" value="Ankyrin repeat-containing domain"/>
    <property type="match status" value="2"/>
</dbReference>
<feature type="repeat" description="ANK" evidence="3">
    <location>
        <begin position="1"/>
        <end position="31"/>
    </location>
</feature>
<organism evidence="4 5">
    <name type="scientific">Phytophthora cactorum</name>
    <dbReference type="NCBI Taxonomy" id="29920"/>
    <lineage>
        <taxon>Eukaryota</taxon>
        <taxon>Sar</taxon>
        <taxon>Stramenopiles</taxon>
        <taxon>Oomycota</taxon>
        <taxon>Peronosporomycetes</taxon>
        <taxon>Peronosporales</taxon>
        <taxon>Peronosporaceae</taxon>
        <taxon>Phytophthora</taxon>
    </lineage>
</organism>
<dbReference type="AlphaFoldDB" id="A0A8T0YMX1"/>
<feature type="repeat" description="ANK" evidence="3">
    <location>
        <begin position="66"/>
        <end position="98"/>
    </location>
</feature>
<dbReference type="VEuPathDB" id="FungiDB:PC110_g20531"/>
<dbReference type="Pfam" id="PF12796">
    <property type="entry name" value="Ank_2"/>
    <property type="match status" value="2"/>
</dbReference>
<name>A0A8T0YMX1_9STRA</name>
<accession>A0A8T0YMX1</accession>
<dbReference type="EMBL" id="RCMG01001093">
    <property type="protein sequence ID" value="KAG2836521.1"/>
    <property type="molecule type" value="Genomic_DNA"/>
</dbReference>
<reference evidence="4" key="1">
    <citation type="submission" date="2018-10" db="EMBL/GenBank/DDBJ databases">
        <title>Effector identification in a new, highly contiguous assembly of the strawberry crown rot pathogen Phytophthora cactorum.</title>
        <authorList>
            <person name="Armitage A.D."/>
            <person name="Nellist C.F."/>
            <person name="Bates H."/>
            <person name="Vickerstaff R.J."/>
            <person name="Harrison R.J."/>
        </authorList>
    </citation>
    <scope>NUCLEOTIDE SEQUENCE</scope>
    <source>
        <strain evidence="4">15-7</strain>
    </source>
</reference>
<sequence length="167" mass="17794">MTALHIAAERGHVGVARELLAHGARLEAQAQNDLRALFIAAYCGHKDVVELLLDHGAELEASSGTNKTTPLRGAVSKGRADVVELLLARGADANATQPTDGTTSLHSAAANDFGSILKMLVVAGADPDREDREGRTPMDYAASDPVRLQLRLALLKSHWQKQEGGRK</sequence>
<dbReference type="Proteomes" id="UP000735874">
    <property type="component" value="Unassembled WGS sequence"/>
</dbReference>
<comment type="caution">
    <text evidence="4">The sequence shown here is derived from an EMBL/GenBank/DDBJ whole genome shotgun (WGS) entry which is preliminary data.</text>
</comment>
<dbReference type="GO" id="GO:0005634">
    <property type="term" value="C:nucleus"/>
    <property type="evidence" value="ECO:0007669"/>
    <property type="project" value="TreeGrafter"/>
</dbReference>
<feature type="repeat" description="ANK" evidence="3">
    <location>
        <begin position="32"/>
        <end position="64"/>
    </location>
</feature>
<feature type="repeat" description="ANK" evidence="3">
    <location>
        <begin position="100"/>
        <end position="132"/>
    </location>
</feature>
<gene>
    <name evidence="4" type="ORF">PC113_g20008</name>
</gene>
<dbReference type="SUPFAM" id="SSF48403">
    <property type="entry name" value="Ankyrin repeat"/>
    <property type="match status" value="1"/>
</dbReference>
<evidence type="ECO:0008006" key="6">
    <source>
        <dbReference type="Google" id="ProtNLM"/>
    </source>
</evidence>
<dbReference type="SMART" id="SM00248">
    <property type="entry name" value="ANK"/>
    <property type="match status" value="4"/>
</dbReference>
<evidence type="ECO:0000256" key="3">
    <source>
        <dbReference type="PROSITE-ProRule" id="PRU00023"/>
    </source>
</evidence>
<dbReference type="GO" id="GO:0045944">
    <property type="term" value="P:positive regulation of transcription by RNA polymerase II"/>
    <property type="evidence" value="ECO:0007669"/>
    <property type="project" value="TreeGrafter"/>
</dbReference>
<keyword evidence="2 3" id="KW-0040">ANK repeat</keyword>
<proteinExistence type="predicted"/>
<dbReference type="GO" id="GO:0000976">
    <property type="term" value="F:transcription cis-regulatory region binding"/>
    <property type="evidence" value="ECO:0007669"/>
    <property type="project" value="TreeGrafter"/>
</dbReference>